<evidence type="ECO:0000256" key="2">
    <source>
        <dbReference type="SAM" id="MobiDB-lite"/>
    </source>
</evidence>
<dbReference type="Proteomes" id="UP000281468">
    <property type="component" value="Unassembled WGS sequence"/>
</dbReference>
<evidence type="ECO:0000256" key="1">
    <source>
        <dbReference type="SAM" id="Coils"/>
    </source>
</evidence>
<feature type="compositionally biased region" description="Acidic residues" evidence="2">
    <location>
        <begin position="462"/>
        <end position="482"/>
    </location>
</feature>
<gene>
    <name evidence="3" type="ORF">D0862_13785</name>
</gene>
<dbReference type="VEuPathDB" id="FungiDB:BTJ68_06826"/>
<feature type="compositionally biased region" description="Acidic residues" evidence="2">
    <location>
        <begin position="442"/>
        <end position="452"/>
    </location>
</feature>
<organism evidence="3 4">
    <name type="scientific">Hortaea werneckii</name>
    <name type="common">Black yeast</name>
    <name type="synonym">Cladosporium werneckii</name>
    <dbReference type="NCBI Taxonomy" id="91943"/>
    <lineage>
        <taxon>Eukaryota</taxon>
        <taxon>Fungi</taxon>
        <taxon>Dikarya</taxon>
        <taxon>Ascomycota</taxon>
        <taxon>Pezizomycotina</taxon>
        <taxon>Dothideomycetes</taxon>
        <taxon>Dothideomycetidae</taxon>
        <taxon>Mycosphaerellales</taxon>
        <taxon>Teratosphaeriaceae</taxon>
        <taxon>Hortaea</taxon>
    </lineage>
</organism>
<feature type="region of interest" description="Disordered" evidence="2">
    <location>
        <begin position="17"/>
        <end position="42"/>
    </location>
</feature>
<feature type="coiled-coil region" evidence="1">
    <location>
        <begin position="56"/>
        <end position="83"/>
    </location>
</feature>
<protein>
    <submittedName>
        <fullName evidence="3">Uncharacterized protein</fullName>
    </submittedName>
</protein>
<comment type="caution">
    <text evidence="3">The sequence shown here is derived from an EMBL/GenBank/DDBJ whole genome shotgun (WGS) entry which is preliminary data.</text>
</comment>
<accession>A0A3M7EIC5</accession>
<sequence>MSSVEEFGKEWANFLIEGDDENEDTNAVAPADEGALESIDTGIEGLEQTSDLDAKLLKVTEKLRTLQREVDDLRKEAKEHHTDTEMIEAHTKAPVKKVTQVGTHQGNLGVNDDENEDTWENLYYDDAGAFFNQAKIHTKFMKQLDSLDKRICKALTPPSAMVVDTIRHFATKAGHPISSLEEIEEEYYGIGGWKEIASKLGPSTDYKDYETTYEELEDAFLLKVARFAEDSKRPLKKILHQLRRDLKRCHEPFATLTELTSFLDNAVRHAEAEPGAIYQQYVDRMHDILSMREAFRNLRRGFTKYKCLAKSTREELATALSKIPESYDGDWATLTEEGRDRHLASMVDKVMDPDNMHGLNEEFDYMDVWDAIGSLLFFRQYQHLQAFIDQADECAFCARDLFAVVDEEANAEADREEEAELQPLQSQGENQRQAADRRPDVLAEDEAPDVDLVDAAARAAIPDEDEDLEEDERDDGGLEEPM</sequence>
<dbReference type="EMBL" id="QWIQ01000808">
    <property type="protein sequence ID" value="RMY76210.1"/>
    <property type="molecule type" value="Genomic_DNA"/>
</dbReference>
<evidence type="ECO:0000313" key="3">
    <source>
        <dbReference type="EMBL" id="RMY76210.1"/>
    </source>
</evidence>
<dbReference type="AlphaFoldDB" id="A0A3M7EIC5"/>
<reference evidence="3 4" key="1">
    <citation type="journal article" date="2018" name="BMC Genomics">
        <title>Genomic evidence for intraspecific hybridization in a clonal and extremely halotolerant yeast.</title>
        <authorList>
            <person name="Gostincar C."/>
            <person name="Stajich J.E."/>
            <person name="Zupancic J."/>
            <person name="Zalar P."/>
            <person name="Gunde-Cimerman N."/>
        </authorList>
    </citation>
    <scope>NUCLEOTIDE SEQUENCE [LARGE SCALE GENOMIC DNA]</scope>
    <source>
        <strain evidence="3 4">EXF-171</strain>
    </source>
</reference>
<name>A0A3M7EIC5_HORWE</name>
<evidence type="ECO:0000313" key="4">
    <source>
        <dbReference type="Proteomes" id="UP000281468"/>
    </source>
</evidence>
<feature type="region of interest" description="Disordered" evidence="2">
    <location>
        <begin position="412"/>
        <end position="482"/>
    </location>
</feature>
<keyword evidence="1" id="KW-0175">Coiled coil</keyword>
<feature type="compositionally biased region" description="Polar residues" evidence="2">
    <location>
        <begin position="423"/>
        <end position="433"/>
    </location>
</feature>
<proteinExistence type="predicted"/>